<reference evidence="2" key="1">
    <citation type="submission" date="2022-11" db="EMBL/GenBank/DDBJ databases">
        <authorList>
            <person name="Petersen C."/>
        </authorList>
    </citation>
    <scope>NUCLEOTIDE SEQUENCE</scope>
    <source>
        <strain evidence="2">IBT 21917</strain>
    </source>
</reference>
<evidence type="ECO:0000313" key="3">
    <source>
        <dbReference type="Proteomes" id="UP001146351"/>
    </source>
</evidence>
<comment type="caution">
    <text evidence="2">The sequence shown here is derived from an EMBL/GenBank/DDBJ whole genome shotgun (WGS) entry which is preliminary data.</text>
</comment>
<dbReference type="EMBL" id="JAPQKO010000002">
    <property type="protein sequence ID" value="KAJ5179934.1"/>
    <property type="molecule type" value="Genomic_DNA"/>
</dbReference>
<dbReference type="AlphaFoldDB" id="A0A9W9LWP3"/>
<proteinExistence type="predicted"/>
<dbReference type="Proteomes" id="UP001146351">
    <property type="component" value="Unassembled WGS sequence"/>
</dbReference>
<evidence type="ECO:0008006" key="4">
    <source>
        <dbReference type="Google" id="ProtNLM"/>
    </source>
</evidence>
<accession>A0A9W9LWP3</accession>
<evidence type="ECO:0000313" key="2">
    <source>
        <dbReference type="EMBL" id="KAJ5179934.1"/>
    </source>
</evidence>
<feature type="chain" id="PRO_5040778439" description="Peptidase M10 metallopeptidase domain-containing protein" evidence="1">
    <location>
        <begin position="21"/>
        <end position="358"/>
    </location>
</feature>
<sequence>MPKIGLILVLLVSLFFQALGFPSSNALTKRLDIQCSRTAYEFRIKQTYDPIRGYAQAGVSLMTMYNSDINGKGINGLPPGLRNIPEGAYKYFTEEAAKGVKKLFGLDKSSPNLGNTVVDIVAKYVGARKIEKSNVLVKCGTSWLQEEDDKGNPYSGEKPPEGEQAYWSTLHEDWAIMSPDNLCTGEDGSMGELFDFKKDPKQVMVICPKVFLEDQFNENEPQKILDSSSPSDLDTIMYSTSLVVFHEYLHRLGLDDSEADGHTVYDYTDLIKDFGSISPLKQVQTHLLFAVAAQFVLDGWNVNWDTENWKTHLPNNIGFKMAFLYHKPAPTPCCLVPSATAIEVPIIMKTTVALLVSK</sequence>
<name>A0A9W9LWP3_9EURO</name>
<organism evidence="2 3">
    <name type="scientific">Penicillium capsulatum</name>
    <dbReference type="NCBI Taxonomy" id="69766"/>
    <lineage>
        <taxon>Eukaryota</taxon>
        <taxon>Fungi</taxon>
        <taxon>Dikarya</taxon>
        <taxon>Ascomycota</taxon>
        <taxon>Pezizomycotina</taxon>
        <taxon>Eurotiomycetes</taxon>
        <taxon>Eurotiomycetidae</taxon>
        <taxon>Eurotiales</taxon>
        <taxon>Aspergillaceae</taxon>
        <taxon>Penicillium</taxon>
    </lineage>
</organism>
<reference evidence="2" key="2">
    <citation type="journal article" date="2023" name="IMA Fungus">
        <title>Comparative genomic study of the Penicillium genus elucidates a diverse pangenome and 15 lateral gene transfer events.</title>
        <authorList>
            <person name="Petersen C."/>
            <person name="Sorensen T."/>
            <person name="Nielsen M.R."/>
            <person name="Sondergaard T.E."/>
            <person name="Sorensen J.L."/>
            <person name="Fitzpatrick D.A."/>
            <person name="Frisvad J.C."/>
            <person name="Nielsen K.L."/>
        </authorList>
    </citation>
    <scope>NUCLEOTIDE SEQUENCE</scope>
    <source>
        <strain evidence="2">IBT 21917</strain>
    </source>
</reference>
<keyword evidence="1" id="KW-0732">Signal</keyword>
<feature type="signal peptide" evidence="1">
    <location>
        <begin position="1"/>
        <end position="20"/>
    </location>
</feature>
<evidence type="ECO:0000256" key="1">
    <source>
        <dbReference type="SAM" id="SignalP"/>
    </source>
</evidence>
<keyword evidence="3" id="KW-1185">Reference proteome</keyword>
<gene>
    <name evidence="2" type="ORF">N7492_003144</name>
</gene>
<protein>
    <recommendedName>
        <fullName evidence="4">Peptidase M10 metallopeptidase domain-containing protein</fullName>
    </recommendedName>
</protein>